<proteinExistence type="predicted"/>
<dbReference type="RefSeq" id="WP_132028655.1">
    <property type="nucleotide sequence ID" value="NZ_SMAI01000001.1"/>
</dbReference>
<dbReference type="InterPro" id="IPR025148">
    <property type="entry name" value="AtzG-like"/>
</dbReference>
<dbReference type="OrthoDB" id="8450545at2"/>
<dbReference type="AlphaFoldDB" id="A0A4R3M492"/>
<protein>
    <submittedName>
        <fullName evidence="1">Uncharacterized protein DUF4089</fullName>
    </submittedName>
</protein>
<dbReference type="Pfam" id="PF13318">
    <property type="entry name" value="AtzG-like"/>
    <property type="match status" value="1"/>
</dbReference>
<organism evidence="1 2">
    <name type="scientific">Aquabacter spiritensis</name>
    <dbReference type="NCBI Taxonomy" id="933073"/>
    <lineage>
        <taxon>Bacteria</taxon>
        <taxon>Pseudomonadati</taxon>
        <taxon>Pseudomonadota</taxon>
        <taxon>Alphaproteobacteria</taxon>
        <taxon>Hyphomicrobiales</taxon>
        <taxon>Xanthobacteraceae</taxon>
        <taxon>Aquabacter</taxon>
    </lineage>
</organism>
<evidence type="ECO:0000313" key="1">
    <source>
        <dbReference type="EMBL" id="TCT07646.1"/>
    </source>
</evidence>
<dbReference type="Proteomes" id="UP000294664">
    <property type="component" value="Unassembled WGS sequence"/>
</dbReference>
<gene>
    <name evidence="1" type="ORF">EDC64_101165</name>
</gene>
<keyword evidence="2" id="KW-1185">Reference proteome</keyword>
<dbReference type="EMBL" id="SMAI01000001">
    <property type="protein sequence ID" value="TCT07646.1"/>
    <property type="molecule type" value="Genomic_DNA"/>
</dbReference>
<accession>A0A4R3M492</accession>
<reference evidence="1 2" key="1">
    <citation type="submission" date="2019-03" db="EMBL/GenBank/DDBJ databases">
        <title>Genomic Encyclopedia of Type Strains, Phase IV (KMG-IV): sequencing the most valuable type-strain genomes for metagenomic binning, comparative biology and taxonomic classification.</title>
        <authorList>
            <person name="Goeker M."/>
        </authorList>
    </citation>
    <scope>NUCLEOTIDE SEQUENCE [LARGE SCALE GENOMIC DNA]</scope>
    <source>
        <strain evidence="1 2">DSM 9035</strain>
    </source>
</reference>
<evidence type="ECO:0000313" key="2">
    <source>
        <dbReference type="Proteomes" id="UP000294664"/>
    </source>
</evidence>
<name>A0A4R3M492_9HYPH</name>
<sequence>MTEPKTPLPPPEDRDLERLLDGATGAFAIPMQGEWHREAMAYLRNVADAAHLVMAFHLGDEFDPAPVYRP</sequence>
<comment type="caution">
    <text evidence="1">The sequence shown here is derived from an EMBL/GenBank/DDBJ whole genome shotgun (WGS) entry which is preliminary data.</text>
</comment>